<comment type="similarity">
    <text evidence="1">Belongs to the Fmt family.</text>
</comment>
<sequence>MRIAIIGQQAFGKSVLDAFLERGDDVAAVFCAPEKPGAKPDPLRLAAEERGVKTFQLPNLTSSDAAEALRALGVDLAVMAYVLQFAPQGFVNIPKHGAICYHPSLLPKYRGPSSINWPLIRGEAETGLTIFRPNDGLDEGDIVLQKTTPVSADDTLGTVYFDRLFPMGVAAMLEAADLILAGKHSETVQDEALASYEGWCRDPEARINWAAHAQEVHNLIRGCDPAPGAWTLIGDEKIRIYESHLTPARRFADVRGKPGTIAEIADGKVQIALQGGLVRIGRVRTAQGEKMSAAEFAARLGLTVGDRFDIAGPALRTAAE</sequence>
<keyword evidence="7" id="KW-1185">Reference proteome</keyword>
<accession>A0A3P5WUL8</accession>
<dbReference type="PANTHER" id="PTHR11138:SF5">
    <property type="entry name" value="METHIONYL-TRNA FORMYLTRANSFERASE, MITOCHONDRIAL"/>
    <property type="match status" value="1"/>
</dbReference>
<reference evidence="6 7" key="1">
    <citation type="submission" date="2018-11" db="EMBL/GenBank/DDBJ databases">
        <authorList>
            <person name="Criscuolo A."/>
        </authorList>
    </citation>
    <scope>NUCLEOTIDE SEQUENCE [LARGE SCALE GENOMIC DNA]</scope>
    <source>
        <strain evidence="6">ACIP111625</strain>
    </source>
</reference>
<dbReference type="AlphaFoldDB" id="A0A3P5WUL8"/>
<dbReference type="SUPFAM" id="SSF50486">
    <property type="entry name" value="FMT C-terminal domain-like"/>
    <property type="match status" value="1"/>
</dbReference>
<dbReference type="GO" id="GO:0004479">
    <property type="term" value="F:methionyl-tRNA formyltransferase activity"/>
    <property type="evidence" value="ECO:0007669"/>
    <property type="project" value="UniProtKB-EC"/>
</dbReference>
<gene>
    <name evidence="6" type="primary">fmt_1</name>
    <name evidence="6" type="ORF">XINFAN_00873</name>
</gene>
<evidence type="ECO:0000256" key="3">
    <source>
        <dbReference type="ARBA" id="ARBA00022917"/>
    </source>
</evidence>
<dbReference type="Pfam" id="PF00551">
    <property type="entry name" value="Formyl_trans_N"/>
    <property type="match status" value="1"/>
</dbReference>
<dbReference type="InterPro" id="IPR011034">
    <property type="entry name" value="Formyl_transferase-like_C_sf"/>
</dbReference>
<dbReference type="SUPFAM" id="SSF53328">
    <property type="entry name" value="Formyltransferase"/>
    <property type="match status" value="1"/>
</dbReference>
<dbReference type="GO" id="GO:0005829">
    <property type="term" value="C:cytosol"/>
    <property type="evidence" value="ECO:0007669"/>
    <property type="project" value="TreeGrafter"/>
</dbReference>
<dbReference type="InterPro" id="IPR002376">
    <property type="entry name" value="Formyl_transf_N"/>
</dbReference>
<protein>
    <submittedName>
        <fullName evidence="6">Methionyl-tRNA formyltransferase</fullName>
        <ecNumber evidence="6">2.1.2.9</ecNumber>
    </submittedName>
</protein>
<dbReference type="PANTHER" id="PTHR11138">
    <property type="entry name" value="METHIONYL-TRNA FORMYLTRANSFERASE"/>
    <property type="match status" value="1"/>
</dbReference>
<dbReference type="InterPro" id="IPR036477">
    <property type="entry name" value="Formyl_transf_N_sf"/>
</dbReference>
<organism evidence="6 7">
    <name type="scientific">Pseudogemmobacter humi</name>
    <dbReference type="NCBI Taxonomy" id="2483812"/>
    <lineage>
        <taxon>Bacteria</taxon>
        <taxon>Pseudomonadati</taxon>
        <taxon>Pseudomonadota</taxon>
        <taxon>Alphaproteobacteria</taxon>
        <taxon>Rhodobacterales</taxon>
        <taxon>Paracoccaceae</taxon>
        <taxon>Pseudogemmobacter</taxon>
    </lineage>
</organism>
<evidence type="ECO:0000259" key="4">
    <source>
        <dbReference type="Pfam" id="PF00551"/>
    </source>
</evidence>
<feature type="domain" description="Formyl transferase N-terminal" evidence="4">
    <location>
        <begin position="1"/>
        <end position="160"/>
    </location>
</feature>
<keyword evidence="2 6" id="KW-0808">Transferase</keyword>
<dbReference type="OrthoDB" id="5355061at2"/>
<dbReference type="Gene3D" id="3.40.50.12230">
    <property type="match status" value="1"/>
</dbReference>
<name>A0A3P5WUL8_9RHOB</name>
<evidence type="ECO:0000313" key="6">
    <source>
        <dbReference type="EMBL" id="VDC22931.1"/>
    </source>
</evidence>
<dbReference type="CDD" id="cd08704">
    <property type="entry name" value="Met_tRNA_FMT_C"/>
    <property type="match status" value="1"/>
</dbReference>
<dbReference type="EMBL" id="UXAW01000046">
    <property type="protein sequence ID" value="VDC22931.1"/>
    <property type="molecule type" value="Genomic_DNA"/>
</dbReference>
<dbReference type="Pfam" id="PF02911">
    <property type="entry name" value="Formyl_trans_C"/>
    <property type="match status" value="1"/>
</dbReference>
<dbReference type="Proteomes" id="UP000277498">
    <property type="component" value="Unassembled WGS sequence"/>
</dbReference>
<evidence type="ECO:0000256" key="2">
    <source>
        <dbReference type="ARBA" id="ARBA00022679"/>
    </source>
</evidence>
<evidence type="ECO:0000256" key="1">
    <source>
        <dbReference type="ARBA" id="ARBA00010699"/>
    </source>
</evidence>
<dbReference type="InterPro" id="IPR005793">
    <property type="entry name" value="Formyl_trans_C"/>
</dbReference>
<keyword evidence="3" id="KW-0648">Protein biosynthesis</keyword>
<evidence type="ECO:0000313" key="7">
    <source>
        <dbReference type="Proteomes" id="UP000277498"/>
    </source>
</evidence>
<proteinExistence type="inferred from homology"/>
<dbReference type="EC" id="2.1.2.9" evidence="6"/>
<feature type="domain" description="Formyl transferase C-terminal" evidence="5">
    <location>
        <begin position="204"/>
        <end position="299"/>
    </location>
</feature>
<dbReference type="RefSeq" id="WP_124085302.1">
    <property type="nucleotide sequence ID" value="NZ_UXAW01000046.1"/>
</dbReference>
<dbReference type="InterPro" id="IPR044135">
    <property type="entry name" value="Met-tRNA-FMT_C"/>
</dbReference>
<evidence type="ECO:0000259" key="5">
    <source>
        <dbReference type="Pfam" id="PF02911"/>
    </source>
</evidence>